<dbReference type="PANTHER" id="PTHR41773:SF1">
    <property type="entry name" value="RELA_SPOT DOMAIN-CONTAINING PROTEIN"/>
    <property type="match status" value="1"/>
</dbReference>
<keyword evidence="4" id="KW-1185">Reference proteome</keyword>
<dbReference type="PANTHER" id="PTHR41773">
    <property type="entry name" value="GTP PYROPHOSPHATASE-RELATED"/>
    <property type="match status" value="1"/>
</dbReference>
<dbReference type="InterPro" id="IPR011990">
    <property type="entry name" value="TPR-like_helical_dom_sf"/>
</dbReference>
<dbReference type="InterPro" id="IPR019734">
    <property type="entry name" value="TPR_rpt"/>
</dbReference>
<dbReference type="EMBL" id="AP024355">
    <property type="protein sequence ID" value="BCR03865.1"/>
    <property type="molecule type" value="Genomic_DNA"/>
</dbReference>
<dbReference type="PROSITE" id="PS50005">
    <property type="entry name" value="TPR"/>
    <property type="match status" value="1"/>
</dbReference>
<organism evidence="3 4">
    <name type="scientific">Desulfuromonas versatilis</name>
    <dbReference type="NCBI Taxonomy" id="2802975"/>
    <lineage>
        <taxon>Bacteria</taxon>
        <taxon>Pseudomonadati</taxon>
        <taxon>Thermodesulfobacteriota</taxon>
        <taxon>Desulfuromonadia</taxon>
        <taxon>Desulfuromonadales</taxon>
        <taxon>Desulfuromonadaceae</taxon>
        <taxon>Desulfuromonas</taxon>
    </lineage>
</organism>
<protein>
    <submittedName>
        <fullName evidence="3">(P)ppGpp synthetase</fullName>
    </submittedName>
</protein>
<dbReference type="Gene3D" id="1.10.287.860">
    <property type="entry name" value="Nucleotidyltransferase"/>
    <property type="match status" value="1"/>
</dbReference>
<keyword evidence="1" id="KW-0802">TPR repeat</keyword>
<dbReference type="Pfam" id="PF04607">
    <property type="entry name" value="RelA_SpoT"/>
    <property type="match status" value="1"/>
</dbReference>
<evidence type="ECO:0000313" key="3">
    <source>
        <dbReference type="EMBL" id="BCR03865.1"/>
    </source>
</evidence>
<evidence type="ECO:0000313" key="4">
    <source>
        <dbReference type="Proteomes" id="UP001319827"/>
    </source>
</evidence>
<evidence type="ECO:0000256" key="1">
    <source>
        <dbReference type="PROSITE-ProRule" id="PRU00339"/>
    </source>
</evidence>
<dbReference type="Gene3D" id="1.25.40.10">
    <property type="entry name" value="Tetratricopeptide repeat domain"/>
    <property type="match status" value="2"/>
</dbReference>
<dbReference type="SMART" id="SM00954">
    <property type="entry name" value="RelA_SpoT"/>
    <property type="match status" value="1"/>
</dbReference>
<gene>
    <name evidence="3" type="ORF">DESUT3_09340</name>
</gene>
<reference evidence="3 4" key="2">
    <citation type="journal article" date="2021" name="Int. J. Syst. Evol. Microbiol.">
        <title>Isolation and Polyphasic Characterization of Desulfuromonas versatilis sp. Nov., an Electrogenic Bacteria Capable of Versatile Metabolism Isolated from a Graphene Oxide-Reducing Enrichment Culture.</title>
        <authorList>
            <person name="Xie L."/>
            <person name="Yoshida N."/>
            <person name="Ishii S."/>
            <person name="Meng L."/>
        </authorList>
    </citation>
    <scope>NUCLEOTIDE SEQUENCE [LARGE SCALE GENOMIC DNA]</scope>
    <source>
        <strain evidence="3 4">NIT-T3</strain>
    </source>
</reference>
<dbReference type="Gene3D" id="3.30.460.10">
    <property type="entry name" value="Beta Polymerase, domain 2"/>
    <property type="match status" value="1"/>
</dbReference>
<dbReference type="SUPFAM" id="SSF48452">
    <property type="entry name" value="TPR-like"/>
    <property type="match status" value="1"/>
</dbReference>
<dbReference type="RefSeq" id="WP_221251305.1">
    <property type="nucleotide sequence ID" value="NZ_AP024355.1"/>
</dbReference>
<evidence type="ECO:0000259" key="2">
    <source>
        <dbReference type="SMART" id="SM00954"/>
    </source>
</evidence>
<accession>A0ABN6DUY8</accession>
<dbReference type="Proteomes" id="UP001319827">
    <property type="component" value="Chromosome"/>
</dbReference>
<dbReference type="CDD" id="cd05399">
    <property type="entry name" value="NT_Rel-Spo_like"/>
    <property type="match status" value="1"/>
</dbReference>
<dbReference type="InterPro" id="IPR043519">
    <property type="entry name" value="NT_sf"/>
</dbReference>
<dbReference type="InterPro" id="IPR007685">
    <property type="entry name" value="RelA_SpoT"/>
</dbReference>
<sequence length="413" mass="47166">MRHPEKTTSPGSLDRQRLKSIYESLRPAYEAALQAVLREIRACLERHGHSPNIKYRVKRFENYFEKLGRFDQGGKPQALSDLLGLRIICPFLEDLETVEGLLVKNFEVVELERKGARHSFREFGYDSVHLLIRLDRELLGETLPHSAAVAEVQLRTILQDAWAEVEHELIYKSDISLPNESVKRKLASLNATLTLSDLIFQEIRDYQREIRDRDRKRRQSLEAKLGAPFCISMPGAEPAGDQGQAAVSLELGSRLGQHKLERAMLAALDAHSRGELGQAVQLYTQILRLKLADPIRALVYNHRGMAHFARSDYRRAIRDFSRAIDFDAKNTRCYNNRALTFRVLKRFDRSLADYDRSLAIKSSQLDALWGRAQTCYEMKLFTQALADCEKALALQADFAPAQALVRRIGSQVF</sequence>
<proteinExistence type="predicted"/>
<feature type="domain" description="RelA/SpoT" evidence="2">
    <location>
        <begin position="55"/>
        <end position="177"/>
    </location>
</feature>
<name>A0ABN6DUY8_9BACT</name>
<dbReference type="SUPFAM" id="SSF81301">
    <property type="entry name" value="Nucleotidyltransferase"/>
    <property type="match status" value="1"/>
</dbReference>
<dbReference type="SMART" id="SM00028">
    <property type="entry name" value="TPR"/>
    <property type="match status" value="3"/>
</dbReference>
<reference evidence="3 4" key="1">
    <citation type="journal article" date="2016" name="C (Basel)">
        <title>Selective Growth of and Electricity Production by Marine Exoelectrogenic Bacteria in Self-Aggregated Hydrogel of Microbially Reduced Graphene Oxide.</title>
        <authorList>
            <person name="Yoshida N."/>
            <person name="Goto Y."/>
            <person name="Miyata Y."/>
        </authorList>
    </citation>
    <scope>NUCLEOTIDE SEQUENCE [LARGE SCALE GENOMIC DNA]</scope>
    <source>
        <strain evidence="3 4">NIT-T3</strain>
    </source>
</reference>
<feature type="repeat" description="TPR" evidence="1">
    <location>
        <begin position="297"/>
        <end position="330"/>
    </location>
</feature>